<dbReference type="SMART" id="SM00202">
    <property type="entry name" value="SR"/>
    <property type="match status" value="1"/>
</dbReference>
<comment type="subcellular location">
    <subcellularLocation>
        <location evidence="1">Secreted</location>
    </subcellularLocation>
</comment>
<evidence type="ECO:0000256" key="6">
    <source>
        <dbReference type="ARBA" id="ARBA00023180"/>
    </source>
</evidence>
<evidence type="ECO:0000256" key="2">
    <source>
        <dbReference type="ARBA" id="ARBA00022525"/>
    </source>
</evidence>
<organism evidence="9 10">
    <name type="scientific">Herpetotheres cachinnans</name>
    <name type="common">Laughing falcon</name>
    <name type="synonym">Falco cachinnans</name>
    <dbReference type="NCBI Taxonomy" id="56343"/>
    <lineage>
        <taxon>Eukaryota</taxon>
        <taxon>Metazoa</taxon>
        <taxon>Chordata</taxon>
        <taxon>Craniata</taxon>
        <taxon>Vertebrata</taxon>
        <taxon>Euteleostomi</taxon>
        <taxon>Archelosauria</taxon>
        <taxon>Archosauria</taxon>
        <taxon>Dinosauria</taxon>
        <taxon>Saurischia</taxon>
        <taxon>Theropoda</taxon>
        <taxon>Coelurosauria</taxon>
        <taxon>Aves</taxon>
        <taxon>Neognathae</taxon>
        <taxon>Neoaves</taxon>
        <taxon>Telluraves</taxon>
        <taxon>Australaves</taxon>
        <taxon>Falconiformes</taxon>
        <taxon>Falconidae</taxon>
        <taxon>Herpetotheres</taxon>
    </lineage>
</organism>
<feature type="disulfide bond" evidence="7">
    <location>
        <begin position="73"/>
        <end position="137"/>
    </location>
</feature>
<dbReference type="AlphaFoldDB" id="A0A7L0H445"/>
<keyword evidence="5 7" id="KW-1015">Disulfide bond</keyword>
<dbReference type="InterPro" id="IPR036772">
    <property type="entry name" value="SRCR-like_dom_sf"/>
</dbReference>
<keyword evidence="6" id="KW-0325">Glycoprotein</keyword>
<feature type="domain" description="SRCR" evidence="8">
    <location>
        <begin position="1"/>
        <end position="44"/>
    </location>
</feature>
<dbReference type="Proteomes" id="UP000555649">
    <property type="component" value="Unassembled WGS sequence"/>
</dbReference>
<sequence length="147" mass="16051">PGRGDIHLDDVQCRGTESYLWDCQHAGWNRHDCEHNEDVSIICSDMSLRLVNGGDVCSGRLEVFHNGSWATVCDDDWDMKDATVVCRQLGCGDAVSAKTDAFFGEGTGAILLDEVMCRGDESSLEQCSHRGLGTHNCCHKEDAGVIC</sequence>
<evidence type="ECO:0000256" key="4">
    <source>
        <dbReference type="ARBA" id="ARBA00022737"/>
    </source>
</evidence>
<comment type="caution">
    <text evidence="9">The sequence shown here is derived from an EMBL/GenBank/DDBJ whole genome shotgun (WGS) entry which is preliminary data.</text>
</comment>
<keyword evidence="2" id="KW-0964">Secreted</keyword>
<reference evidence="9 10" key="1">
    <citation type="submission" date="2019-09" db="EMBL/GenBank/DDBJ databases">
        <title>Bird 10,000 Genomes (B10K) Project - Family phase.</title>
        <authorList>
            <person name="Zhang G."/>
        </authorList>
    </citation>
    <scope>NUCLEOTIDE SEQUENCE [LARGE SCALE GENOMIC DNA]</scope>
    <source>
        <strain evidence="9">B10K-DU-005-78</strain>
        <tissue evidence="9">Mixed tissue sample</tissue>
    </source>
</reference>
<feature type="disulfide bond" evidence="7">
    <location>
        <begin position="117"/>
        <end position="127"/>
    </location>
</feature>
<keyword evidence="4" id="KW-0677">Repeat</keyword>
<feature type="disulfide bond" evidence="7">
    <location>
        <begin position="13"/>
        <end position="23"/>
    </location>
</feature>
<feature type="non-terminal residue" evidence="9">
    <location>
        <position position="147"/>
    </location>
</feature>
<keyword evidence="10" id="KW-1185">Reference proteome</keyword>
<gene>
    <name evidence="9" type="primary">Dmbt1_3</name>
    <name evidence="9" type="ORF">HERCAC_R08767</name>
</gene>
<evidence type="ECO:0000256" key="5">
    <source>
        <dbReference type="ARBA" id="ARBA00023157"/>
    </source>
</evidence>
<dbReference type="Gene3D" id="3.10.250.10">
    <property type="entry name" value="SRCR-like domain"/>
    <property type="match status" value="2"/>
</dbReference>
<dbReference type="SUPFAM" id="SSF56487">
    <property type="entry name" value="SRCR-like"/>
    <property type="match status" value="2"/>
</dbReference>
<feature type="domain" description="SRCR" evidence="8">
    <location>
        <begin position="48"/>
        <end position="147"/>
    </location>
</feature>
<accession>A0A7L0H445</accession>
<protein>
    <submittedName>
        <fullName evidence="9">DMBT1 protein</fullName>
    </submittedName>
</protein>
<dbReference type="EMBL" id="VXAJ01001182">
    <property type="protein sequence ID" value="NXK15071.1"/>
    <property type="molecule type" value="Genomic_DNA"/>
</dbReference>
<dbReference type="Pfam" id="PF00530">
    <property type="entry name" value="SRCR"/>
    <property type="match status" value="2"/>
</dbReference>
<evidence type="ECO:0000256" key="7">
    <source>
        <dbReference type="PROSITE-ProRule" id="PRU00196"/>
    </source>
</evidence>
<name>A0A7L0H445_HERCA</name>
<dbReference type="PANTHER" id="PTHR19331">
    <property type="entry name" value="SCAVENGER RECEPTOR DOMAIN-CONTAINING"/>
    <property type="match status" value="1"/>
</dbReference>
<dbReference type="FunFam" id="3.10.250.10:FF:000006">
    <property type="entry name" value="neurotrypsin isoform X2"/>
    <property type="match status" value="1"/>
</dbReference>
<comment type="caution">
    <text evidence="7">Lacks conserved residue(s) required for the propagation of feature annotation.</text>
</comment>
<evidence type="ECO:0000259" key="8">
    <source>
        <dbReference type="PROSITE" id="PS50287"/>
    </source>
</evidence>
<dbReference type="PRINTS" id="PR00258">
    <property type="entry name" value="SPERACTRCPTR"/>
</dbReference>
<dbReference type="PANTHER" id="PTHR19331:SF22">
    <property type="entry name" value="DELETED IN MALIGNANT BRAIN TUMORS 1 PROTEIN"/>
    <property type="match status" value="1"/>
</dbReference>
<evidence type="ECO:0000313" key="9">
    <source>
        <dbReference type="EMBL" id="NXK15071.1"/>
    </source>
</evidence>
<evidence type="ECO:0000256" key="3">
    <source>
        <dbReference type="ARBA" id="ARBA00022729"/>
    </source>
</evidence>
<keyword evidence="3" id="KW-0732">Signal</keyword>
<dbReference type="GO" id="GO:0016020">
    <property type="term" value="C:membrane"/>
    <property type="evidence" value="ECO:0007669"/>
    <property type="project" value="InterPro"/>
</dbReference>
<proteinExistence type="predicted"/>
<feature type="disulfide bond" evidence="7">
    <location>
        <begin position="86"/>
        <end position="147"/>
    </location>
</feature>
<dbReference type="InterPro" id="IPR001190">
    <property type="entry name" value="SRCR"/>
</dbReference>
<evidence type="ECO:0000256" key="1">
    <source>
        <dbReference type="ARBA" id="ARBA00004613"/>
    </source>
</evidence>
<dbReference type="PROSITE" id="PS50287">
    <property type="entry name" value="SRCR_2"/>
    <property type="match status" value="2"/>
</dbReference>
<evidence type="ECO:0000313" key="10">
    <source>
        <dbReference type="Proteomes" id="UP000555649"/>
    </source>
</evidence>
<feature type="non-terminal residue" evidence="9">
    <location>
        <position position="1"/>
    </location>
</feature>